<protein>
    <recommendedName>
        <fullName evidence="3">PH domain-containing protein</fullName>
    </recommendedName>
</protein>
<gene>
    <name evidence="1" type="ORF">M9458_005911</name>
</gene>
<dbReference type="Proteomes" id="UP001529510">
    <property type="component" value="Unassembled WGS sequence"/>
</dbReference>
<dbReference type="PANTHER" id="PTHR46049:SF5">
    <property type="entry name" value="PLECKSTRIN HOMOLOGY DOMAIN-CONTAINING FAMILY H MEMBER 3"/>
    <property type="match status" value="1"/>
</dbReference>
<dbReference type="InterPro" id="IPR051724">
    <property type="entry name" value="Actin_motor_Myosin"/>
</dbReference>
<evidence type="ECO:0000313" key="2">
    <source>
        <dbReference type="Proteomes" id="UP001529510"/>
    </source>
</evidence>
<dbReference type="PANTHER" id="PTHR46049">
    <property type="entry name" value="AGAP003327-PA"/>
    <property type="match status" value="1"/>
</dbReference>
<dbReference type="EMBL" id="JAMKFB020000003">
    <property type="protein sequence ID" value="KAL0197371.1"/>
    <property type="molecule type" value="Genomic_DNA"/>
</dbReference>
<dbReference type="InterPro" id="IPR011993">
    <property type="entry name" value="PH-like_dom_sf"/>
</dbReference>
<reference evidence="1 2" key="1">
    <citation type="submission" date="2024-05" db="EMBL/GenBank/DDBJ databases">
        <title>Genome sequencing and assembly of Indian major carp, Cirrhinus mrigala (Hamilton, 1822).</title>
        <authorList>
            <person name="Mohindra V."/>
            <person name="Chowdhury L.M."/>
            <person name="Lal K."/>
            <person name="Jena J.K."/>
        </authorList>
    </citation>
    <scope>NUCLEOTIDE SEQUENCE [LARGE SCALE GENOMIC DNA]</scope>
    <source>
        <strain evidence="1">CM1030</strain>
        <tissue evidence="1">Blood</tissue>
    </source>
</reference>
<feature type="non-terminal residue" evidence="1">
    <location>
        <position position="60"/>
    </location>
</feature>
<organism evidence="1 2">
    <name type="scientific">Cirrhinus mrigala</name>
    <name type="common">Mrigala</name>
    <dbReference type="NCBI Taxonomy" id="683832"/>
    <lineage>
        <taxon>Eukaryota</taxon>
        <taxon>Metazoa</taxon>
        <taxon>Chordata</taxon>
        <taxon>Craniata</taxon>
        <taxon>Vertebrata</taxon>
        <taxon>Euteleostomi</taxon>
        <taxon>Actinopterygii</taxon>
        <taxon>Neopterygii</taxon>
        <taxon>Teleostei</taxon>
        <taxon>Ostariophysi</taxon>
        <taxon>Cypriniformes</taxon>
        <taxon>Cyprinidae</taxon>
        <taxon>Labeoninae</taxon>
        <taxon>Labeonini</taxon>
        <taxon>Cirrhinus</taxon>
    </lineage>
</organism>
<sequence length="60" mass="7202">WLLREVQGGWLRQRRFWFVLTTDSLDYYSGPDRDARRLGTLVLTSLCSVLWPDKHTYKQT</sequence>
<evidence type="ECO:0000313" key="1">
    <source>
        <dbReference type="EMBL" id="KAL0197371.1"/>
    </source>
</evidence>
<name>A0ABD0RHM6_CIRMR</name>
<accession>A0ABD0RHM6</accession>
<dbReference type="SUPFAM" id="SSF50729">
    <property type="entry name" value="PH domain-like"/>
    <property type="match status" value="1"/>
</dbReference>
<proteinExistence type="predicted"/>
<keyword evidence="2" id="KW-1185">Reference proteome</keyword>
<feature type="non-terminal residue" evidence="1">
    <location>
        <position position="1"/>
    </location>
</feature>
<evidence type="ECO:0008006" key="3">
    <source>
        <dbReference type="Google" id="ProtNLM"/>
    </source>
</evidence>
<comment type="caution">
    <text evidence="1">The sequence shown here is derived from an EMBL/GenBank/DDBJ whole genome shotgun (WGS) entry which is preliminary data.</text>
</comment>
<dbReference type="Gene3D" id="2.30.29.30">
    <property type="entry name" value="Pleckstrin-homology domain (PH domain)/Phosphotyrosine-binding domain (PTB)"/>
    <property type="match status" value="1"/>
</dbReference>
<dbReference type="AlphaFoldDB" id="A0ABD0RHM6"/>